<evidence type="ECO:0000313" key="1">
    <source>
        <dbReference type="EMBL" id="MED6143428.1"/>
    </source>
</evidence>
<accession>A0ABU6T5Y9</accession>
<sequence>MVKVTIVGRARDGLPLSQGVRYMNEENAYVSCYRQLAEFILQEISTGGFMASKFIIPVDHCSFMKYWKGHKSLLLNLHLQYGVRHASRYNTHGIMLQEIPRCSWKILNWLVTTP</sequence>
<comment type="caution">
    <text evidence="1">The sequence shown here is derived from an EMBL/GenBank/DDBJ whole genome shotgun (WGS) entry which is preliminary data.</text>
</comment>
<dbReference type="EMBL" id="JASCZI010090633">
    <property type="protein sequence ID" value="MED6143428.1"/>
    <property type="molecule type" value="Genomic_DNA"/>
</dbReference>
<dbReference type="Proteomes" id="UP001341840">
    <property type="component" value="Unassembled WGS sequence"/>
</dbReference>
<name>A0ABU6T5Y9_9FABA</name>
<keyword evidence="2" id="KW-1185">Reference proteome</keyword>
<evidence type="ECO:0000313" key="2">
    <source>
        <dbReference type="Proteomes" id="UP001341840"/>
    </source>
</evidence>
<reference evidence="1 2" key="1">
    <citation type="journal article" date="2023" name="Plants (Basel)">
        <title>Bridging the Gap: Combining Genomics and Transcriptomics Approaches to Understand Stylosanthes scabra, an Orphan Legume from the Brazilian Caatinga.</title>
        <authorList>
            <person name="Ferreira-Neto J.R.C."/>
            <person name="da Silva M.D."/>
            <person name="Binneck E."/>
            <person name="de Melo N.F."/>
            <person name="da Silva R.H."/>
            <person name="de Melo A.L.T.M."/>
            <person name="Pandolfi V."/>
            <person name="Bustamante F.O."/>
            <person name="Brasileiro-Vidal A.C."/>
            <person name="Benko-Iseppon A.M."/>
        </authorList>
    </citation>
    <scope>NUCLEOTIDE SEQUENCE [LARGE SCALE GENOMIC DNA]</scope>
    <source>
        <tissue evidence="1">Leaves</tissue>
    </source>
</reference>
<organism evidence="1 2">
    <name type="scientific">Stylosanthes scabra</name>
    <dbReference type="NCBI Taxonomy" id="79078"/>
    <lineage>
        <taxon>Eukaryota</taxon>
        <taxon>Viridiplantae</taxon>
        <taxon>Streptophyta</taxon>
        <taxon>Embryophyta</taxon>
        <taxon>Tracheophyta</taxon>
        <taxon>Spermatophyta</taxon>
        <taxon>Magnoliopsida</taxon>
        <taxon>eudicotyledons</taxon>
        <taxon>Gunneridae</taxon>
        <taxon>Pentapetalae</taxon>
        <taxon>rosids</taxon>
        <taxon>fabids</taxon>
        <taxon>Fabales</taxon>
        <taxon>Fabaceae</taxon>
        <taxon>Papilionoideae</taxon>
        <taxon>50 kb inversion clade</taxon>
        <taxon>dalbergioids sensu lato</taxon>
        <taxon>Dalbergieae</taxon>
        <taxon>Pterocarpus clade</taxon>
        <taxon>Stylosanthes</taxon>
    </lineage>
</organism>
<gene>
    <name evidence="1" type="ORF">PIB30_006002</name>
</gene>
<dbReference type="Gene3D" id="3.30.450.50">
    <property type="entry name" value="Longin domain"/>
    <property type="match status" value="1"/>
</dbReference>
<protein>
    <submittedName>
        <fullName evidence="1">Uncharacterized protein</fullName>
    </submittedName>
</protein>
<proteinExistence type="predicted"/>